<dbReference type="InterPro" id="IPR006671">
    <property type="entry name" value="Cyclin_N"/>
</dbReference>
<dbReference type="Proteomes" id="UP000593567">
    <property type="component" value="Unassembled WGS sequence"/>
</dbReference>
<evidence type="ECO:0000313" key="5">
    <source>
        <dbReference type="EMBL" id="KAF6040082.1"/>
    </source>
</evidence>
<comment type="similarity">
    <text evidence="1">Belongs to the cyclin family. Cyclin C subfamily.</text>
</comment>
<dbReference type="Gene3D" id="1.10.472.10">
    <property type="entry name" value="Cyclin-like"/>
    <property type="match status" value="1"/>
</dbReference>
<dbReference type="PANTHER" id="PTHR10026">
    <property type="entry name" value="CYCLIN"/>
    <property type="match status" value="1"/>
</dbReference>
<comment type="caution">
    <text evidence="5">The sequence shown here is derived from an EMBL/GenBank/DDBJ whole genome shotgun (WGS) entry which is preliminary data.</text>
</comment>
<accession>A0A7J7KPJ4</accession>
<dbReference type="AlphaFoldDB" id="A0A7J7KPJ4"/>
<evidence type="ECO:0000259" key="4">
    <source>
        <dbReference type="SMART" id="SM00385"/>
    </source>
</evidence>
<proteinExistence type="inferred from homology"/>
<dbReference type="GO" id="GO:0016538">
    <property type="term" value="F:cyclin-dependent protein serine/threonine kinase regulator activity"/>
    <property type="evidence" value="ECO:0007669"/>
    <property type="project" value="InterPro"/>
</dbReference>
<feature type="domain" description="Cyclin-like" evidence="4">
    <location>
        <begin position="62"/>
        <end position="156"/>
    </location>
</feature>
<keyword evidence="6" id="KW-1185">Reference proteome</keyword>
<gene>
    <name evidence="5" type="ORF">EB796_001605</name>
</gene>
<dbReference type="Pfam" id="PF16899">
    <property type="entry name" value="Cyclin_C_2"/>
    <property type="match status" value="1"/>
</dbReference>
<reference evidence="5" key="1">
    <citation type="submission" date="2020-06" db="EMBL/GenBank/DDBJ databases">
        <title>Draft genome of Bugula neritina, a colonial animal packing powerful symbionts and potential medicines.</title>
        <authorList>
            <person name="Rayko M."/>
        </authorList>
    </citation>
    <scope>NUCLEOTIDE SEQUENCE [LARGE SCALE GENOMIC DNA]</scope>
    <source>
        <strain evidence="5">Kwan_BN1</strain>
    </source>
</reference>
<dbReference type="InterPro" id="IPR036915">
    <property type="entry name" value="Cyclin-like_sf"/>
</dbReference>
<evidence type="ECO:0000256" key="2">
    <source>
        <dbReference type="ARBA" id="ARBA00023127"/>
    </source>
</evidence>
<dbReference type="InterPro" id="IPR013763">
    <property type="entry name" value="Cyclin-like_dom"/>
</dbReference>
<dbReference type="SMART" id="SM00385">
    <property type="entry name" value="CYCLIN"/>
    <property type="match status" value="1"/>
</dbReference>
<name>A0A7J7KPJ4_BUGNE</name>
<dbReference type="SUPFAM" id="SSF47954">
    <property type="entry name" value="Cyclin-like"/>
    <property type="match status" value="2"/>
</dbReference>
<organism evidence="5 6">
    <name type="scientific">Bugula neritina</name>
    <name type="common">Brown bryozoan</name>
    <name type="synonym">Sertularia neritina</name>
    <dbReference type="NCBI Taxonomy" id="10212"/>
    <lineage>
        <taxon>Eukaryota</taxon>
        <taxon>Metazoa</taxon>
        <taxon>Spiralia</taxon>
        <taxon>Lophotrochozoa</taxon>
        <taxon>Bryozoa</taxon>
        <taxon>Gymnolaemata</taxon>
        <taxon>Cheilostomatida</taxon>
        <taxon>Flustrina</taxon>
        <taxon>Buguloidea</taxon>
        <taxon>Bugulidae</taxon>
        <taxon>Bugula</taxon>
    </lineage>
</organism>
<dbReference type="EMBL" id="VXIV02000183">
    <property type="protein sequence ID" value="KAF6040082.1"/>
    <property type="molecule type" value="Genomic_DNA"/>
</dbReference>
<evidence type="ECO:0000256" key="3">
    <source>
        <dbReference type="RuleBase" id="RU000383"/>
    </source>
</evidence>
<evidence type="ECO:0000256" key="1">
    <source>
        <dbReference type="ARBA" id="ARBA00008638"/>
    </source>
</evidence>
<sequence>MFSTSSQKQNWIFSDENEISSLKEEVNASFISVHGSKIPEHTQSTHFITVAEQDMVVRHCELALKAFCKSFKPAMPPNVMAIAIIYLKRVYLKYSIMDYHPKDIITTCAYLACKVDEFNVSLKEFVGNLKKDRGKVSDQILWFELTLMQMLNFNLTVHTAYRPLEGLFINLKTHSPDIDVESLRPEAVQFLDTILFTNAYLLYSPSQIALAAVCNSAGSRQINLNYFLSEHLMRGCDKTAIDFTIKCTQEDSPAVNDFDVV</sequence>
<dbReference type="InterPro" id="IPR043198">
    <property type="entry name" value="Cyclin/Ssn8"/>
</dbReference>
<dbReference type="Pfam" id="PF00134">
    <property type="entry name" value="Cyclin_N"/>
    <property type="match status" value="1"/>
</dbReference>
<dbReference type="GO" id="GO:0006357">
    <property type="term" value="P:regulation of transcription by RNA polymerase II"/>
    <property type="evidence" value="ECO:0007669"/>
    <property type="project" value="InterPro"/>
</dbReference>
<dbReference type="InterPro" id="IPR031658">
    <property type="entry name" value="Cyclin_C_2"/>
</dbReference>
<evidence type="ECO:0000313" key="6">
    <source>
        <dbReference type="Proteomes" id="UP000593567"/>
    </source>
</evidence>
<dbReference type="OrthoDB" id="340962at2759"/>
<dbReference type="CDD" id="cd20524">
    <property type="entry name" value="CYCLIN_CCNH_rpt1"/>
    <property type="match status" value="1"/>
</dbReference>
<protein>
    <submittedName>
        <fullName evidence="5">CycH</fullName>
    </submittedName>
</protein>
<dbReference type="CDD" id="cd20525">
    <property type="entry name" value="CYCLIN_CCNH_rpt2"/>
    <property type="match status" value="1"/>
</dbReference>
<keyword evidence="2 3" id="KW-0195">Cyclin</keyword>